<evidence type="ECO:0000313" key="5">
    <source>
        <dbReference type="Proteomes" id="UP000013526"/>
    </source>
</evidence>
<keyword evidence="1" id="KW-0328">Glycosyltransferase</keyword>
<dbReference type="InterPro" id="IPR008928">
    <property type="entry name" value="6-hairpin_glycosidase_sf"/>
</dbReference>
<keyword evidence="2" id="KW-0808">Transferase</keyword>
<dbReference type="PANTHER" id="PTHR37469:SF2">
    <property type="entry name" value="CELLOBIONIC ACID PHOSPHORYLASE"/>
    <property type="match status" value="1"/>
</dbReference>
<dbReference type="PATRIC" id="fig|1268236.3.peg.2987"/>
<name>R1F2V2_9GAMM</name>
<dbReference type="Gene3D" id="1.50.10.10">
    <property type="match status" value="1"/>
</dbReference>
<dbReference type="EMBL" id="AQGQ01000120">
    <property type="protein sequence ID" value="EOD54278.1"/>
    <property type="molecule type" value="Genomic_DNA"/>
</dbReference>
<proteinExistence type="predicted"/>
<dbReference type="InterPro" id="IPR033432">
    <property type="entry name" value="GH94_catalytic"/>
</dbReference>
<evidence type="ECO:0000313" key="4">
    <source>
        <dbReference type="EMBL" id="EOD54278.1"/>
    </source>
</evidence>
<protein>
    <submittedName>
        <fullName evidence="4">Cyclic beta-1,2-glucan synthase</fullName>
    </submittedName>
</protein>
<evidence type="ECO:0000256" key="1">
    <source>
        <dbReference type="ARBA" id="ARBA00022676"/>
    </source>
</evidence>
<evidence type="ECO:0000256" key="2">
    <source>
        <dbReference type="ARBA" id="ARBA00022679"/>
    </source>
</evidence>
<sequence length="398" mass="43609">MQRSADDGILAQMIPFLEGQSLSDAEQDAFFQPQVSEESVSLYEHCARALDQTIALTGRHGLPLMGSGDWNDGMDQVGRAGKGESVWLGWLLLRTLTLFVPLAQSRQEGRAEQWLAHAERLEAALERHAWDGAWYRRATFDDGTWLGSQESPECQIDAIAQSWAVLSGSADPTHAGRAMDSLEQYLIDYDEGLSRLFTPPFDKLTPNPGYIRGYPPGLRENGGQYTHAATWAVLAFAQLGDANRAYALFNLLNPINHALDAAAVEHYKVEPYVMAADIYSVAPHCGRGGWTWYTGAAGWMYQAGIEGILGIRREGACLCITPTLPAHWPGFSAEITIENTHYTIVVKAEGLLAQQDEHILLDSVPLPAGGTPLRIPLTLDGGQHRVELTLATPTSSER</sequence>
<dbReference type="AlphaFoldDB" id="R1F2V2"/>
<keyword evidence="5" id="KW-1185">Reference proteome</keyword>
<dbReference type="GO" id="GO:0016757">
    <property type="term" value="F:glycosyltransferase activity"/>
    <property type="evidence" value="ECO:0007669"/>
    <property type="project" value="UniProtKB-KW"/>
</dbReference>
<accession>R1F2V2</accession>
<dbReference type="InterPro" id="IPR052047">
    <property type="entry name" value="GH94_Enzymes"/>
</dbReference>
<dbReference type="GO" id="GO:0005975">
    <property type="term" value="P:carbohydrate metabolic process"/>
    <property type="evidence" value="ECO:0007669"/>
    <property type="project" value="InterPro"/>
</dbReference>
<gene>
    <name evidence="4" type="ORF">G113_15226</name>
</gene>
<reference evidence="4 5" key="1">
    <citation type="journal article" date="2013" name="Genome Announc.">
        <title>Draft Genome Sequence of Aeromonas molluscorum Strain 848TT, Isolated from Bivalve Molluscs.</title>
        <authorList>
            <person name="Spataro N."/>
            <person name="Farfan M."/>
            <person name="Albarral V."/>
            <person name="Sanglas A."/>
            <person name="Loren J.G."/>
            <person name="Fuste M.C."/>
            <person name="Bosch E."/>
        </authorList>
    </citation>
    <scope>NUCLEOTIDE SEQUENCE [LARGE SCALE GENOMIC DNA]</scope>
    <source>
        <strain evidence="4 5">848</strain>
    </source>
</reference>
<dbReference type="Pfam" id="PF17167">
    <property type="entry name" value="Glyco_hydro_94"/>
    <property type="match status" value="1"/>
</dbReference>
<feature type="domain" description="Glycosyl hydrolase 94 catalytic" evidence="3">
    <location>
        <begin position="37"/>
        <end position="310"/>
    </location>
</feature>
<dbReference type="Proteomes" id="UP000013526">
    <property type="component" value="Unassembled WGS sequence"/>
</dbReference>
<comment type="caution">
    <text evidence="4">The sequence shown here is derived from an EMBL/GenBank/DDBJ whole genome shotgun (WGS) entry which is preliminary data.</text>
</comment>
<dbReference type="InterPro" id="IPR012341">
    <property type="entry name" value="6hp_glycosidase-like_sf"/>
</dbReference>
<organism evidence="4 5">
    <name type="scientific">Aeromonas molluscorum 848</name>
    <dbReference type="NCBI Taxonomy" id="1268236"/>
    <lineage>
        <taxon>Bacteria</taxon>
        <taxon>Pseudomonadati</taxon>
        <taxon>Pseudomonadota</taxon>
        <taxon>Gammaproteobacteria</taxon>
        <taxon>Aeromonadales</taxon>
        <taxon>Aeromonadaceae</taxon>
        <taxon>Aeromonas</taxon>
    </lineage>
</organism>
<dbReference type="Gene3D" id="2.60.420.10">
    <property type="entry name" value="Maltose phosphorylase, domain 3"/>
    <property type="match status" value="1"/>
</dbReference>
<dbReference type="SUPFAM" id="SSF48208">
    <property type="entry name" value="Six-hairpin glycosidases"/>
    <property type="match status" value="1"/>
</dbReference>
<dbReference type="PANTHER" id="PTHR37469">
    <property type="entry name" value="CELLOBIONIC ACID PHOSPHORYLASE-RELATED"/>
    <property type="match status" value="1"/>
</dbReference>
<evidence type="ECO:0000259" key="3">
    <source>
        <dbReference type="Pfam" id="PF17167"/>
    </source>
</evidence>